<dbReference type="PROSITE" id="PS51029">
    <property type="entry name" value="MADF"/>
    <property type="match status" value="1"/>
</dbReference>
<proteinExistence type="predicted"/>
<dbReference type="GO" id="GO:0005667">
    <property type="term" value="C:transcription regulator complex"/>
    <property type="evidence" value="ECO:0007669"/>
    <property type="project" value="TreeGrafter"/>
</dbReference>
<name>A0A8K0EWQ2_BRALA</name>
<dbReference type="InterPro" id="IPR006578">
    <property type="entry name" value="MADF-dom"/>
</dbReference>
<feature type="region of interest" description="Disordered" evidence="1">
    <location>
        <begin position="356"/>
        <end position="380"/>
    </location>
</feature>
<feature type="region of interest" description="Disordered" evidence="1">
    <location>
        <begin position="1"/>
        <end position="36"/>
    </location>
</feature>
<organism evidence="3 4">
    <name type="scientific">Branchiostoma lanceolatum</name>
    <name type="common">Common lancelet</name>
    <name type="synonym">Amphioxus lanceolatum</name>
    <dbReference type="NCBI Taxonomy" id="7740"/>
    <lineage>
        <taxon>Eukaryota</taxon>
        <taxon>Metazoa</taxon>
        <taxon>Chordata</taxon>
        <taxon>Cephalochordata</taxon>
        <taxon>Leptocardii</taxon>
        <taxon>Amphioxiformes</taxon>
        <taxon>Branchiostomatidae</taxon>
        <taxon>Branchiostoma</taxon>
    </lineage>
</organism>
<feature type="domain" description="MADF" evidence="2">
    <location>
        <begin position="51"/>
        <end position="139"/>
    </location>
</feature>
<sequence>MDRPKRRSTSTSAGRDCDFDADGHSDEGESSSVVHRKPRTSYSLDAEVEAALVEWIRENQILWNSKLILFKRTDMKEALWTEKGEQLGKSAQYLKGWWRSIKDNFTRLDKKMHGDEPKDLTEREEWILNSCSFLFKMAASYGTWEAVTDEEQVEVPNGSQHLSSEQNMKARRRYPWRRDHEDVMAEFWLNNPIFYDKSLEHYKNKDRKSQLIQEFVQQNREDWGKIHNTMPTDQSRPCQAGGDTLAQRGDTLAQVAAQADMEEEDDETPSTSRPKTWTTTTTKKHKRDDNPTLHTHQDNLLQSSRLLKQTAEPANISRRVTFANFVRDSLLTMSKPKYKVAKAAIWDILHKLDMDDDSSCSDDDEHHTPSPLFITPSVNRPVGPGAAPPTCWEISASPHMNSFSPMNT</sequence>
<feature type="region of interest" description="Disordered" evidence="1">
    <location>
        <begin position="225"/>
        <end position="244"/>
    </location>
</feature>
<dbReference type="Pfam" id="PF10545">
    <property type="entry name" value="MADF_DNA_bdg"/>
    <property type="match status" value="1"/>
</dbReference>
<dbReference type="PANTHER" id="PTHR12243">
    <property type="entry name" value="MADF DOMAIN TRANSCRIPTION FACTOR"/>
    <property type="match status" value="1"/>
</dbReference>
<dbReference type="AlphaFoldDB" id="A0A8K0EWQ2"/>
<feature type="compositionally biased region" description="Basic and acidic residues" evidence="1">
    <location>
        <begin position="15"/>
        <end position="27"/>
    </location>
</feature>
<evidence type="ECO:0000256" key="1">
    <source>
        <dbReference type="SAM" id="MobiDB-lite"/>
    </source>
</evidence>
<dbReference type="GO" id="GO:0006357">
    <property type="term" value="P:regulation of transcription by RNA polymerase II"/>
    <property type="evidence" value="ECO:0007669"/>
    <property type="project" value="TreeGrafter"/>
</dbReference>
<evidence type="ECO:0000313" key="4">
    <source>
        <dbReference type="Proteomes" id="UP000838412"/>
    </source>
</evidence>
<dbReference type="Proteomes" id="UP000838412">
    <property type="component" value="Chromosome 7"/>
</dbReference>
<evidence type="ECO:0000259" key="2">
    <source>
        <dbReference type="PROSITE" id="PS51029"/>
    </source>
</evidence>
<dbReference type="SMART" id="SM00595">
    <property type="entry name" value="MADF"/>
    <property type="match status" value="1"/>
</dbReference>
<dbReference type="GO" id="GO:0005634">
    <property type="term" value="C:nucleus"/>
    <property type="evidence" value="ECO:0007669"/>
    <property type="project" value="TreeGrafter"/>
</dbReference>
<keyword evidence="4" id="KW-1185">Reference proteome</keyword>
<accession>A0A8K0EWQ2</accession>
<dbReference type="PANTHER" id="PTHR12243:SF60">
    <property type="entry name" value="SI:CH211-15D5.12-RELATED"/>
    <property type="match status" value="1"/>
</dbReference>
<gene>
    <name evidence="3" type="primary">Hypp4130</name>
    <name evidence="3" type="ORF">BLAG_LOCUS21954</name>
</gene>
<feature type="region of interest" description="Disordered" evidence="1">
    <location>
        <begin position="257"/>
        <end position="298"/>
    </location>
</feature>
<feature type="compositionally biased region" description="Low complexity" evidence="1">
    <location>
        <begin position="269"/>
        <end position="281"/>
    </location>
</feature>
<feature type="compositionally biased region" description="Basic and acidic residues" evidence="1">
    <location>
        <begin position="287"/>
        <end position="297"/>
    </location>
</feature>
<dbReference type="EMBL" id="OV696692">
    <property type="protein sequence ID" value="CAH1269252.1"/>
    <property type="molecule type" value="Genomic_DNA"/>
</dbReference>
<evidence type="ECO:0000313" key="3">
    <source>
        <dbReference type="EMBL" id="CAH1269252.1"/>
    </source>
</evidence>
<dbReference type="InterPro" id="IPR039353">
    <property type="entry name" value="TF_Adf1"/>
</dbReference>
<reference evidence="3" key="1">
    <citation type="submission" date="2022-01" db="EMBL/GenBank/DDBJ databases">
        <authorList>
            <person name="Braso-Vives M."/>
        </authorList>
    </citation>
    <scope>NUCLEOTIDE SEQUENCE</scope>
</reference>
<dbReference type="OrthoDB" id="10262320at2759"/>
<protein>
    <submittedName>
        <fullName evidence="3">Hypp4130 protein</fullName>
    </submittedName>
</protein>